<evidence type="ECO:0000313" key="2">
    <source>
        <dbReference type="Proteomes" id="UP001148737"/>
    </source>
</evidence>
<organism evidence="1 2">
    <name type="scientific">Lecanicillium saksenae</name>
    <dbReference type="NCBI Taxonomy" id="468837"/>
    <lineage>
        <taxon>Eukaryota</taxon>
        <taxon>Fungi</taxon>
        <taxon>Dikarya</taxon>
        <taxon>Ascomycota</taxon>
        <taxon>Pezizomycotina</taxon>
        <taxon>Sordariomycetes</taxon>
        <taxon>Hypocreomycetidae</taxon>
        <taxon>Hypocreales</taxon>
        <taxon>Cordycipitaceae</taxon>
        <taxon>Lecanicillium</taxon>
    </lineage>
</organism>
<sequence length="301" mass="33418">MKSIALLNGLIAAVVSPSLVAACGQDAEHSCYGPQNNVEYVRQVKRMQPGAPNATSLPKGPLEWGQINFLHTTDTHGWLEGHIKQQNYGADWGDFVTFSRRMKQTAGNMGADLLLLDTGDLHDGTGLSDATKQDGELSMPIFDEVAYDLLTIGNHELYVTEVAYQMFNTWAKKWGDRYVTSNVKILNPQTNEFEYVGSTHRYFTTDKGLRIMAFGVLFDFTGNSNVSQVIKAADMVKQQWFVDAVNTKEPVDLFVLFGHNPISQKDKGSTFKTVWDAIRAVHPATPITIRDATARHSVGCR</sequence>
<reference evidence="1" key="1">
    <citation type="submission" date="2022-07" db="EMBL/GenBank/DDBJ databases">
        <title>Genome Sequence of Lecanicillium saksenae.</title>
        <authorList>
            <person name="Buettner E."/>
        </authorList>
    </citation>
    <scope>NUCLEOTIDE SEQUENCE</scope>
    <source>
        <strain evidence="1">VT-O1</strain>
    </source>
</reference>
<name>A0ACC1QVL5_9HYPO</name>
<evidence type="ECO:0000313" key="1">
    <source>
        <dbReference type="EMBL" id="KAJ3494038.1"/>
    </source>
</evidence>
<accession>A0ACC1QVL5</accession>
<dbReference type="EMBL" id="JANAKD010000422">
    <property type="protein sequence ID" value="KAJ3494038.1"/>
    <property type="molecule type" value="Genomic_DNA"/>
</dbReference>
<dbReference type="Proteomes" id="UP001148737">
    <property type="component" value="Unassembled WGS sequence"/>
</dbReference>
<comment type="caution">
    <text evidence="1">The sequence shown here is derived from an EMBL/GenBank/DDBJ whole genome shotgun (WGS) entry which is preliminary data.</text>
</comment>
<gene>
    <name evidence="1" type="ORF">NLG97_g4341</name>
</gene>
<proteinExistence type="predicted"/>
<protein>
    <submittedName>
        <fullName evidence="1">Uncharacterized protein</fullName>
    </submittedName>
</protein>
<keyword evidence="2" id="KW-1185">Reference proteome</keyword>